<protein>
    <submittedName>
        <fullName evidence="3">NAD(P)H-dependent oxidoreductase</fullName>
    </submittedName>
</protein>
<evidence type="ECO:0000313" key="3">
    <source>
        <dbReference type="EMBL" id="MBJ7596800.1"/>
    </source>
</evidence>
<feature type="region of interest" description="Disordered" evidence="1">
    <location>
        <begin position="95"/>
        <end position="117"/>
    </location>
</feature>
<keyword evidence="4" id="KW-1185">Reference proteome</keyword>
<evidence type="ECO:0000259" key="2">
    <source>
        <dbReference type="Pfam" id="PF03358"/>
    </source>
</evidence>
<dbReference type="AlphaFoldDB" id="A0A934K1I0"/>
<evidence type="ECO:0000256" key="1">
    <source>
        <dbReference type="SAM" id="MobiDB-lite"/>
    </source>
</evidence>
<dbReference type="RefSeq" id="WP_338198633.1">
    <property type="nucleotide sequence ID" value="NZ_JAEKNR010000024.1"/>
</dbReference>
<comment type="caution">
    <text evidence="3">The sequence shown here is derived from an EMBL/GenBank/DDBJ whole genome shotgun (WGS) entry which is preliminary data.</text>
</comment>
<reference evidence="3" key="1">
    <citation type="submission" date="2020-10" db="EMBL/GenBank/DDBJ databases">
        <title>Ca. Dormibacterota MAGs.</title>
        <authorList>
            <person name="Montgomery K."/>
        </authorList>
    </citation>
    <scope>NUCLEOTIDE SEQUENCE [LARGE SCALE GENOMIC DNA]</scope>
    <source>
        <strain evidence="3">SC8812_S17_10</strain>
    </source>
</reference>
<dbReference type="EMBL" id="JAEKNR010000024">
    <property type="protein sequence ID" value="MBJ7596800.1"/>
    <property type="molecule type" value="Genomic_DNA"/>
</dbReference>
<evidence type="ECO:0000313" key="4">
    <source>
        <dbReference type="Proteomes" id="UP000612893"/>
    </source>
</evidence>
<dbReference type="SUPFAM" id="SSF52218">
    <property type="entry name" value="Flavoproteins"/>
    <property type="match status" value="1"/>
</dbReference>
<dbReference type="InterPro" id="IPR029039">
    <property type="entry name" value="Flavoprotein-like_sf"/>
</dbReference>
<sequence length="187" mass="19541">MRIAGIAGSLRRASYNRGLVRAAASTAPKGVFFDVLDPGSLPLYNQDVEDAGEPAAVVTFKQAIAAADALLVATPEYNHGIPGVLKNGIDWGSRPRQSSPLTDKPVAITGASPGRGSTARAQAQLRETFVFTGACVMPQPELLVGAAASLFDRDGNLVDEGIRASIEELVAALRAWTIRLRSSSVAA</sequence>
<dbReference type="PANTHER" id="PTHR30543">
    <property type="entry name" value="CHROMATE REDUCTASE"/>
    <property type="match status" value="1"/>
</dbReference>
<accession>A0A934K1I0</accession>
<dbReference type="Gene3D" id="3.40.50.360">
    <property type="match status" value="1"/>
</dbReference>
<dbReference type="InterPro" id="IPR050712">
    <property type="entry name" value="NAD(P)H-dep_reductase"/>
</dbReference>
<dbReference type="Proteomes" id="UP000612893">
    <property type="component" value="Unassembled WGS sequence"/>
</dbReference>
<dbReference type="PANTHER" id="PTHR30543:SF21">
    <property type="entry name" value="NAD(P)H-DEPENDENT FMN REDUCTASE LOT6"/>
    <property type="match status" value="1"/>
</dbReference>
<dbReference type="InterPro" id="IPR005025">
    <property type="entry name" value="FMN_Rdtase-like_dom"/>
</dbReference>
<dbReference type="Pfam" id="PF03358">
    <property type="entry name" value="FMN_red"/>
    <property type="match status" value="1"/>
</dbReference>
<gene>
    <name evidence="3" type="ORF">JF922_01755</name>
</gene>
<feature type="domain" description="NADPH-dependent FMN reductase-like" evidence="2">
    <location>
        <begin position="1"/>
        <end position="147"/>
    </location>
</feature>
<organism evidence="3 4">
    <name type="scientific">Candidatus Nephthysia bennettiae</name>
    <dbReference type="NCBI Taxonomy" id="3127016"/>
    <lineage>
        <taxon>Bacteria</taxon>
        <taxon>Bacillati</taxon>
        <taxon>Candidatus Dormiibacterota</taxon>
        <taxon>Candidatus Dormibacteria</taxon>
        <taxon>Candidatus Dormibacterales</taxon>
        <taxon>Candidatus Dormibacteraceae</taxon>
        <taxon>Candidatus Nephthysia</taxon>
    </lineage>
</organism>
<name>A0A934K1I0_9BACT</name>
<proteinExistence type="predicted"/>